<name>A0AAV4SQB9_CAEEX</name>
<evidence type="ECO:0008006" key="3">
    <source>
        <dbReference type="Google" id="ProtNLM"/>
    </source>
</evidence>
<evidence type="ECO:0000313" key="1">
    <source>
        <dbReference type="EMBL" id="GIY34685.1"/>
    </source>
</evidence>
<dbReference type="Proteomes" id="UP001054945">
    <property type="component" value="Unassembled WGS sequence"/>
</dbReference>
<keyword evidence="2" id="KW-1185">Reference proteome</keyword>
<accession>A0AAV4SQB9</accession>
<reference evidence="1 2" key="1">
    <citation type="submission" date="2021-06" db="EMBL/GenBank/DDBJ databases">
        <title>Caerostris extrusa draft genome.</title>
        <authorList>
            <person name="Kono N."/>
            <person name="Arakawa K."/>
        </authorList>
    </citation>
    <scope>NUCLEOTIDE SEQUENCE [LARGE SCALE GENOMIC DNA]</scope>
</reference>
<comment type="caution">
    <text evidence="1">The sequence shown here is derived from an EMBL/GenBank/DDBJ whole genome shotgun (WGS) entry which is preliminary data.</text>
</comment>
<sequence>MKHARRDFMQMTLLYLPCTPFPPSFAGGRGVLSRYTQINSIFISLHSLPNFNWKRGLSWNDHCLIVVCRQFPTAKCFSLIRKKGTNFRDTRRSLDCLWREAAKRGGCNQARDSWACLHRISLSRLGLIFA</sequence>
<proteinExistence type="predicted"/>
<dbReference type="EMBL" id="BPLR01009796">
    <property type="protein sequence ID" value="GIY34685.1"/>
    <property type="molecule type" value="Genomic_DNA"/>
</dbReference>
<gene>
    <name evidence="1" type="ORF">CEXT_679381</name>
</gene>
<dbReference type="AlphaFoldDB" id="A0AAV4SQB9"/>
<protein>
    <recommendedName>
        <fullName evidence="3">Secreted protein</fullName>
    </recommendedName>
</protein>
<evidence type="ECO:0000313" key="2">
    <source>
        <dbReference type="Proteomes" id="UP001054945"/>
    </source>
</evidence>
<organism evidence="1 2">
    <name type="scientific">Caerostris extrusa</name>
    <name type="common">Bark spider</name>
    <name type="synonym">Caerostris bankana</name>
    <dbReference type="NCBI Taxonomy" id="172846"/>
    <lineage>
        <taxon>Eukaryota</taxon>
        <taxon>Metazoa</taxon>
        <taxon>Ecdysozoa</taxon>
        <taxon>Arthropoda</taxon>
        <taxon>Chelicerata</taxon>
        <taxon>Arachnida</taxon>
        <taxon>Araneae</taxon>
        <taxon>Araneomorphae</taxon>
        <taxon>Entelegynae</taxon>
        <taxon>Araneoidea</taxon>
        <taxon>Araneidae</taxon>
        <taxon>Caerostris</taxon>
    </lineage>
</organism>